<keyword evidence="6" id="KW-0347">Helicase</keyword>
<feature type="region of interest" description="Disordered" evidence="9">
    <location>
        <begin position="801"/>
        <end position="823"/>
    </location>
</feature>
<evidence type="ECO:0000256" key="7">
    <source>
        <dbReference type="ARBA" id="ARBA00022840"/>
    </source>
</evidence>
<comment type="caution">
    <text evidence="11">The sequence shown here is derived from an EMBL/GenBank/DDBJ whole genome shotgun (WGS) entry which is preliminary data.</text>
</comment>
<evidence type="ECO:0000256" key="3">
    <source>
        <dbReference type="ARBA" id="ARBA00022723"/>
    </source>
</evidence>
<dbReference type="EMBL" id="BMMX01000072">
    <property type="protein sequence ID" value="GGL19959.1"/>
    <property type="molecule type" value="Genomic_DNA"/>
</dbReference>
<evidence type="ECO:0000259" key="10">
    <source>
        <dbReference type="PROSITE" id="PS51643"/>
    </source>
</evidence>
<dbReference type="GO" id="GO:0004386">
    <property type="term" value="F:helicase activity"/>
    <property type="evidence" value="ECO:0007669"/>
    <property type="project" value="UniProtKB-KW"/>
</dbReference>
<dbReference type="Proteomes" id="UP000656042">
    <property type="component" value="Unassembled WGS sequence"/>
</dbReference>
<evidence type="ECO:0000256" key="9">
    <source>
        <dbReference type="SAM" id="MobiDB-lite"/>
    </source>
</evidence>
<comment type="similarity">
    <text evidence="2">In the central section; belongs to the CRISPR-associated helicase Cas3 family.</text>
</comment>
<comment type="similarity">
    <text evidence="1">In the N-terminal section; belongs to the CRISPR-associated nuclease Cas3-HD family.</text>
</comment>
<evidence type="ECO:0000256" key="6">
    <source>
        <dbReference type="ARBA" id="ARBA00022806"/>
    </source>
</evidence>
<evidence type="ECO:0000256" key="8">
    <source>
        <dbReference type="ARBA" id="ARBA00023118"/>
    </source>
</evidence>
<dbReference type="Gene3D" id="1.10.3210.30">
    <property type="match status" value="1"/>
</dbReference>
<evidence type="ECO:0000256" key="2">
    <source>
        <dbReference type="ARBA" id="ARBA00009046"/>
    </source>
</evidence>
<dbReference type="GO" id="GO:0016787">
    <property type="term" value="F:hydrolase activity"/>
    <property type="evidence" value="ECO:0007669"/>
    <property type="project" value="UniProtKB-KW"/>
</dbReference>
<organism evidence="11 12">
    <name type="scientific">Mangrovihabitans endophyticus</name>
    <dbReference type="NCBI Taxonomy" id="1751298"/>
    <lineage>
        <taxon>Bacteria</taxon>
        <taxon>Bacillati</taxon>
        <taxon>Actinomycetota</taxon>
        <taxon>Actinomycetes</taxon>
        <taxon>Micromonosporales</taxon>
        <taxon>Micromonosporaceae</taxon>
        <taxon>Mangrovihabitans</taxon>
    </lineage>
</organism>
<dbReference type="Gene3D" id="3.40.50.300">
    <property type="entry name" value="P-loop containing nucleotide triphosphate hydrolases"/>
    <property type="match status" value="2"/>
</dbReference>
<feature type="compositionally biased region" description="Polar residues" evidence="9">
    <location>
        <begin position="814"/>
        <end position="823"/>
    </location>
</feature>
<evidence type="ECO:0000256" key="1">
    <source>
        <dbReference type="ARBA" id="ARBA00006847"/>
    </source>
</evidence>
<dbReference type="RefSeq" id="WP_189083007.1">
    <property type="nucleotide sequence ID" value="NZ_BMMX01000072.1"/>
</dbReference>
<evidence type="ECO:0000313" key="11">
    <source>
        <dbReference type="EMBL" id="GGL19959.1"/>
    </source>
</evidence>
<protein>
    <recommendedName>
        <fullName evidence="10">HD Cas3-type domain-containing protein</fullName>
    </recommendedName>
</protein>
<reference evidence="11" key="1">
    <citation type="journal article" date="2014" name="Int. J. Syst. Evol. Microbiol.">
        <title>Complete genome sequence of Corynebacterium casei LMG S-19264T (=DSM 44701T), isolated from a smear-ripened cheese.</title>
        <authorList>
            <consortium name="US DOE Joint Genome Institute (JGI-PGF)"/>
            <person name="Walter F."/>
            <person name="Albersmeier A."/>
            <person name="Kalinowski J."/>
            <person name="Ruckert C."/>
        </authorList>
    </citation>
    <scope>NUCLEOTIDE SEQUENCE</scope>
    <source>
        <strain evidence="11">CGMCC 4.7299</strain>
    </source>
</reference>
<dbReference type="SUPFAM" id="SSF52540">
    <property type="entry name" value="P-loop containing nucleoside triphosphate hydrolases"/>
    <property type="match status" value="1"/>
</dbReference>
<keyword evidence="8" id="KW-0051">Antiviral defense</keyword>
<keyword evidence="5" id="KW-0378">Hydrolase</keyword>
<evidence type="ECO:0000313" key="12">
    <source>
        <dbReference type="Proteomes" id="UP000656042"/>
    </source>
</evidence>
<keyword evidence="3" id="KW-0479">Metal-binding</keyword>
<dbReference type="InterPro" id="IPR006483">
    <property type="entry name" value="CRISPR-assoc_Cas3_HD"/>
</dbReference>
<dbReference type="InterPro" id="IPR027417">
    <property type="entry name" value="P-loop_NTPase"/>
</dbReference>
<evidence type="ECO:0000256" key="4">
    <source>
        <dbReference type="ARBA" id="ARBA00022741"/>
    </source>
</evidence>
<dbReference type="GO" id="GO:0005524">
    <property type="term" value="F:ATP binding"/>
    <property type="evidence" value="ECO:0007669"/>
    <property type="project" value="UniProtKB-KW"/>
</dbReference>
<dbReference type="GO" id="GO:0046872">
    <property type="term" value="F:metal ion binding"/>
    <property type="evidence" value="ECO:0007669"/>
    <property type="project" value="UniProtKB-KW"/>
</dbReference>
<keyword evidence="4" id="KW-0547">Nucleotide-binding</keyword>
<dbReference type="InterPro" id="IPR038257">
    <property type="entry name" value="CRISPR-assoc_Cas3_HD_sf"/>
</dbReference>
<evidence type="ECO:0000256" key="5">
    <source>
        <dbReference type="ARBA" id="ARBA00022801"/>
    </source>
</evidence>
<dbReference type="Pfam" id="PF18019">
    <property type="entry name" value="Cas3_HD"/>
    <property type="match status" value="1"/>
</dbReference>
<reference evidence="11" key="2">
    <citation type="submission" date="2020-09" db="EMBL/GenBank/DDBJ databases">
        <authorList>
            <person name="Sun Q."/>
            <person name="Zhou Y."/>
        </authorList>
    </citation>
    <scope>NUCLEOTIDE SEQUENCE</scope>
    <source>
        <strain evidence="11">CGMCC 4.7299</strain>
    </source>
</reference>
<proteinExistence type="inferred from homology"/>
<name>A0A8J3C5A6_9ACTN</name>
<dbReference type="PROSITE" id="PS51643">
    <property type="entry name" value="HD_CAS3"/>
    <property type="match status" value="1"/>
</dbReference>
<dbReference type="InterPro" id="IPR013444">
    <property type="entry name" value="Helicase_Cas3_CRISPR-ass_Anaes"/>
</dbReference>
<dbReference type="AlphaFoldDB" id="A0A8J3C5A6"/>
<accession>A0A8J3C5A6</accession>
<sequence>MSALTPADFPAFLRAVHRTDPFPWQQALVGRVLADGVWPDLIDIPTGLGKTIMLDIGLFVAAATAGIPGAARAGRRRCFFVVDRRIVVDEAHEHAVTVATALQKAENVGRDDIVGRVAAALRSYAPRAGGELLPVTRMRGGATWSASWLDRPDRPGIVLGTVDQVGSRLLFRGYGVSDRRKPIDAALVGTDALLLVDEAHLSTALLDTVAAAQARDKLGVPLPGLSVVRLSATGTPGANAFTLDVDAHRADEEASRRLTAGKHLTLITVPAKDCGKTLAEAAVERLEHLRSRAVDVSPAILVVCNTVDRARDVHDNLVRRLSRAKNTDVVCDLLIGRSREVDRRPPTDGALGALNVKRPTARPPAILVATQTVEVGVNIDADALITESASWDALVQRLGRLNRLGVFDRRYPGESAAAAIVVHDGQADGPVYGSARDATVAALNLLIGAEPHGRLDVSPLACRALRDGPLGEPTVRRDDEPAPVLLRPALDAWVQTAPVPQIDPPVAPYLHGFGGGTAPVQIVWRAGLVSSNPLDDPFDDDGTELDPTGAAAMLAHLPPRTAETVDVPWYAARQWMLGQNTDTVSDVDTEPEPGKARPTQVRDRIRVLAQRPVRKAARGYRDGDAEWRWTWIDPEDLRPADVVIAPVERGGLDRYGWAPQSQTTVRDASEAAAFLPSRSRRPLTLRLDNDLADRLGLTGQARDTVREFVAVCSRDDDTVSADGEMTVGDPAWQRLAADIGDALAPQPPAGLGWPENAWDRLRAWWTSGKLSVVDLLDGADAVADTTATVAARLLTGPAGAAVRAQPERDDEDTAASSVGSTGTVTLDRHHAAVRRRSGDIAEALHLPDELRQVIEDAAGWHDWGKAEERFQIMLHGGDHHEAAIATAILAKSGLDPANKQAWHKAARDSGLPRGARHEAWSAALVAAHLAEHPHPGDADLLIHLVAAHHGYARPLARLVIDPQPRTVLALIDGHKATTASDRTVDLDQPTRFTHLNQRYGRWGLALLETIVRCADMTVSEEGS</sequence>
<dbReference type="GO" id="GO:0051607">
    <property type="term" value="P:defense response to virus"/>
    <property type="evidence" value="ECO:0007669"/>
    <property type="project" value="UniProtKB-KW"/>
</dbReference>
<feature type="domain" description="HD Cas3-type" evidence="10">
    <location>
        <begin position="819"/>
        <end position="1017"/>
    </location>
</feature>
<dbReference type="NCBIfam" id="TIGR02621">
    <property type="entry name" value="cas3_GSU0051"/>
    <property type="match status" value="1"/>
</dbReference>
<dbReference type="Pfam" id="PF22590">
    <property type="entry name" value="Cas3-like_C_2"/>
    <property type="match status" value="1"/>
</dbReference>
<keyword evidence="12" id="KW-1185">Reference proteome</keyword>
<dbReference type="InterPro" id="IPR054712">
    <property type="entry name" value="Cas3-like_dom"/>
</dbReference>
<gene>
    <name evidence="11" type="ORF">GCM10012284_63160</name>
</gene>
<keyword evidence="7" id="KW-0067">ATP-binding</keyword>